<dbReference type="RefSeq" id="WP_035836081.1">
    <property type="nucleotide sequence ID" value="NZ_JACHBQ010000001.1"/>
</dbReference>
<name>A0A099JJE2_9MICO</name>
<proteinExistence type="predicted"/>
<keyword evidence="3" id="KW-1185">Reference proteome</keyword>
<dbReference type="Proteomes" id="UP000029864">
    <property type="component" value="Unassembled WGS sequence"/>
</dbReference>
<reference evidence="1 3" key="1">
    <citation type="submission" date="2014-08" db="EMBL/GenBank/DDBJ databases">
        <authorList>
            <person name="Sisinthy S."/>
        </authorList>
    </citation>
    <scope>NUCLEOTIDE SEQUENCE [LARGE SCALE GENOMIC DNA]</scope>
    <source>
        <strain evidence="1 3">RuG17</strain>
    </source>
</reference>
<gene>
    <name evidence="2" type="ORF">BJ997_002249</name>
    <name evidence="1" type="ORF">GY21_07355</name>
</gene>
<dbReference type="Proteomes" id="UP000561726">
    <property type="component" value="Unassembled WGS sequence"/>
</dbReference>
<reference evidence="2 4" key="2">
    <citation type="submission" date="2020-08" db="EMBL/GenBank/DDBJ databases">
        <title>Sequencing the genomes of 1000 actinobacteria strains.</title>
        <authorList>
            <person name="Klenk H.-P."/>
        </authorList>
    </citation>
    <scope>NUCLEOTIDE SEQUENCE [LARGE SCALE GENOMIC DNA]</scope>
    <source>
        <strain evidence="2 4">DSM 21065</strain>
    </source>
</reference>
<dbReference type="EMBL" id="JACHBQ010000001">
    <property type="protein sequence ID" value="MBB5641701.1"/>
    <property type="molecule type" value="Genomic_DNA"/>
</dbReference>
<dbReference type="OrthoDB" id="4946611at2"/>
<dbReference type="STRING" id="1001240.GY21_07355"/>
<organism evidence="1 3">
    <name type="scientific">Cryobacterium roopkundense</name>
    <dbReference type="NCBI Taxonomy" id="1001240"/>
    <lineage>
        <taxon>Bacteria</taxon>
        <taxon>Bacillati</taxon>
        <taxon>Actinomycetota</taxon>
        <taxon>Actinomycetes</taxon>
        <taxon>Micrococcales</taxon>
        <taxon>Microbacteriaceae</taxon>
        <taxon>Cryobacterium</taxon>
    </lineage>
</organism>
<protein>
    <submittedName>
        <fullName evidence="1">Uncharacterized protein</fullName>
    </submittedName>
</protein>
<dbReference type="AlphaFoldDB" id="A0A099JJE2"/>
<dbReference type="EMBL" id="JPXF01000023">
    <property type="protein sequence ID" value="KGJ77583.1"/>
    <property type="molecule type" value="Genomic_DNA"/>
</dbReference>
<evidence type="ECO:0000313" key="1">
    <source>
        <dbReference type="EMBL" id="KGJ77583.1"/>
    </source>
</evidence>
<accession>A0A099JJE2</accession>
<comment type="caution">
    <text evidence="1">The sequence shown here is derived from an EMBL/GenBank/DDBJ whole genome shotgun (WGS) entry which is preliminary data.</text>
</comment>
<evidence type="ECO:0000313" key="3">
    <source>
        <dbReference type="Proteomes" id="UP000029864"/>
    </source>
</evidence>
<sequence>MCGACGSTVYPDPVMGDEQTLRKRMLVAHTVNSLTTGVPGTPRTTALAGGWTVTGPTGATTLCHTVADIWTAVLAGGLPRLLQQLEARAVTDEPGSLAAQVTDVGLRLARHRLLQSYPSNNTIGS</sequence>
<dbReference type="eggNOG" id="ENOG50327IU">
    <property type="taxonomic scope" value="Bacteria"/>
</dbReference>
<evidence type="ECO:0000313" key="4">
    <source>
        <dbReference type="Proteomes" id="UP000561726"/>
    </source>
</evidence>
<evidence type="ECO:0000313" key="2">
    <source>
        <dbReference type="EMBL" id="MBB5641701.1"/>
    </source>
</evidence>